<evidence type="ECO:0000256" key="1">
    <source>
        <dbReference type="ARBA" id="ARBA00004453"/>
    </source>
</evidence>
<comment type="subcellular location">
    <subcellularLocation>
        <location evidence="1">Cytoplasm</location>
        <location evidence="1">Nucleoid</location>
    </subcellularLocation>
</comment>
<dbReference type="InterPro" id="IPR037150">
    <property type="entry name" value="H-NS_C_dom_sf"/>
</dbReference>
<dbReference type="RefSeq" id="WP_378164895.1">
    <property type="nucleotide sequence ID" value="NZ_JBHSBU010000001.1"/>
</dbReference>
<evidence type="ECO:0000259" key="5">
    <source>
        <dbReference type="SMART" id="SM00528"/>
    </source>
</evidence>
<dbReference type="InterPro" id="IPR027444">
    <property type="entry name" value="H-NS_C_dom"/>
</dbReference>
<accession>A0ABV8MRF5</accession>
<keyword evidence="7" id="KW-1185">Reference proteome</keyword>
<sequence length="159" mass="17767">MQPDLISLHHTDKTPLNAAFCFCYEKAGLELSDDSPHNRKTYYFALPGVIKMVDLSGLTLPQLYQLQKDLDREISHRKVEERQRTLSDLQKLAAERGFSLGELVGGAESGKRAGGKRGPVAAQFKNPADANQTWTGRGRKPQWVNDYLAKGGQLEDLRI</sequence>
<organism evidence="6 7">
    <name type="scientific">Chitinimonas lacunae</name>
    <dbReference type="NCBI Taxonomy" id="1963018"/>
    <lineage>
        <taxon>Bacteria</taxon>
        <taxon>Pseudomonadati</taxon>
        <taxon>Pseudomonadota</taxon>
        <taxon>Betaproteobacteria</taxon>
        <taxon>Neisseriales</taxon>
        <taxon>Chitinibacteraceae</taxon>
        <taxon>Chitinimonas</taxon>
    </lineage>
</organism>
<dbReference type="PANTHER" id="PTHR38097:SF2">
    <property type="entry name" value="DNA-BINDING PROTEIN STPA"/>
    <property type="match status" value="1"/>
</dbReference>
<protein>
    <submittedName>
        <fullName evidence="6">H-NS family nucleoid-associated regulatory protein</fullName>
    </submittedName>
</protein>
<comment type="caution">
    <text evidence="6">The sequence shown here is derived from an EMBL/GenBank/DDBJ whole genome shotgun (WGS) entry which is preliminary data.</text>
</comment>
<evidence type="ECO:0000256" key="4">
    <source>
        <dbReference type="ARBA" id="ARBA00023125"/>
    </source>
</evidence>
<keyword evidence="4" id="KW-0238">DNA-binding</keyword>
<feature type="domain" description="DNA-binding protein H-NS-like C-terminal" evidence="5">
    <location>
        <begin position="114"/>
        <end position="159"/>
    </location>
</feature>
<dbReference type="Proteomes" id="UP001595791">
    <property type="component" value="Unassembled WGS sequence"/>
</dbReference>
<evidence type="ECO:0000313" key="7">
    <source>
        <dbReference type="Proteomes" id="UP001595791"/>
    </source>
</evidence>
<dbReference type="Pfam" id="PF00816">
    <property type="entry name" value="Histone_HNS"/>
    <property type="match status" value="1"/>
</dbReference>
<dbReference type="SUPFAM" id="SSF81273">
    <property type="entry name" value="H-NS histone-like proteins"/>
    <property type="match status" value="1"/>
</dbReference>
<comment type="similarity">
    <text evidence="2">Belongs to the histone-like protein H-NS family.</text>
</comment>
<reference evidence="7" key="1">
    <citation type="journal article" date="2019" name="Int. J. Syst. Evol. Microbiol.">
        <title>The Global Catalogue of Microorganisms (GCM) 10K type strain sequencing project: providing services to taxonomists for standard genome sequencing and annotation.</title>
        <authorList>
            <consortium name="The Broad Institute Genomics Platform"/>
            <consortium name="The Broad Institute Genome Sequencing Center for Infectious Disease"/>
            <person name="Wu L."/>
            <person name="Ma J."/>
        </authorList>
    </citation>
    <scope>NUCLEOTIDE SEQUENCE [LARGE SCALE GENOMIC DNA]</scope>
    <source>
        <strain evidence="7">LMG 29894</strain>
    </source>
</reference>
<dbReference type="Gene3D" id="4.10.430.10">
    <property type="entry name" value="Histone-like protein H-NS, C-terminal domain"/>
    <property type="match status" value="1"/>
</dbReference>
<keyword evidence="3" id="KW-0963">Cytoplasm</keyword>
<name>A0ABV8MRF5_9NEIS</name>
<proteinExistence type="inferred from homology"/>
<gene>
    <name evidence="6" type="ORF">ACFOW7_12995</name>
</gene>
<dbReference type="PANTHER" id="PTHR38097">
    <property type="match status" value="1"/>
</dbReference>
<dbReference type="EMBL" id="JBHSBU010000001">
    <property type="protein sequence ID" value="MFC4160257.1"/>
    <property type="molecule type" value="Genomic_DNA"/>
</dbReference>
<evidence type="ECO:0000256" key="2">
    <source>
        <dbReference type="ARBA" id="ARBA00010610"/>
    </source>
</evidence>
<evidence type="ECO:0000313" key="6">
    <source>
        <dbReference type="EMBL" id="MFC4160257.1"/>
    </source>
</evidence>
<dbReference type="SMART" id="SM00528">
    <property type="entry name" value="HNS"/>
    <property type="match status" value="1"/>
</dbReference>
<evidence type="ECO:0000256" key="3">
    <source>
        <dbReference type="ARBA" id="ARBA00022490"/>
    </source>
</evidence>